<dbReference type="Proteomes" id="UP001165083">
    <property type="component" value="Unassembled WGS sequence"/>
</dbReference>
<proteinExistence type="predicted"/>
<sequence length="153" mass="16079">MASYRIRRTRLSGGDSPTSNNKQQRWRRATWFVSSSRPTSPSLASTGGRREPGECSGCGLIWPGAVALTDAVALDASSVAVDAPSEFYRQMTAEKVRVLGAGASQDGRALTIFGMPVDAQGEPEGGDRLPDVGHGLAAHDPAGLQYATSATRC</sequence>
<evidence type="ECO:0000256" key="1">
    <source>
        <dbReference type="SAM" id="MobiDB-lite"/>
    </source>
</evidence>
<dbReference type="AlphaFoldDB" id="A0A9W6U082"/>
<comment type="caution">
    <text evidence="2">The sequence shown here is derived from an EMBL/GenBank/DDBJ whole genome shotgun (WGS) entry which is preliminary data.</text>
</comment>
<dbReference type="EMBL" id="BSXW01000585">
    <property type="protein sequence ID" value="GMF26090.1"/>
    <property type="molecule type" value="Genomic_DNA"/>
</dbReference>
<organism evidence="2 3">
    <name type="scientific">Phytophthora lilii</name>
    <dbReference type="NCBI Taxonomy" id="2077276"/>
    <lineage>
        <taxon>Eukaryota</taxon>
        <taxon>Sar</taxon>
        <taxon>Stramenopiles</taxon>
        <taxon>Oomycota</taxon>
        <taxon>Peronosporomycetes</taxon>
        <taxon>Peronosporales</taxon>
        <taxon>Peronosporaceae</taxon>
        <taxon>Phytophthora</taxon>
    </lineage>
</organism>
<evidence type="ECO:0000313" key="3">
    <source>
        <dbReference type="Proteomes" id="UP001165083"/>
    </source>
</evidence>
<protein>
    <submittedName>
        <fullName evidence="2">Unnamed protein product</fullName>
    </submittedName>
</protein>
<name>A0A9W6U082_9STRA</name>
<gene>
    <name evidence="2" type="ORF">Plil01_001083100</name>
</gene>
<feature type="compositionally biased region" description="Basic residues" evidence="1">
    <location>
        <begin position="1"/>
        <end position="10"/>
    </location>
</feature>
<keyword evidence="3" id="KW-1185">Reference proteome</keyword>
<accession>A0A9W6U082</accession>
<feature type="compositionally biased region" description="Low complexity" evidence="1">
    <location>
        <begin position="34"/>
        <end position="46"/>
    </location>
</feature>
<evidence type="ECO:0000313" key="2">
    <source>
        <dbReference type="EMBL" id="GMF26090.1"/>
    </source>
</evidence>
<feature type="region of interest" description="Disordered" evidence="1">
    <location>
        <begin position="1"/>
        <end position="52"/>
    </location>
</feature>
<reference evidence="2" key="1">
    <citation type="submission" date="2023-04" db="EMBL/GenBank/DDBJ databases">
        <title>Phytophthora lilii NBRC 32176.</title>
        <authorList>
            <person name="Ichikawa N."/>
            <person name="Sato H."/>
            <person name="Tonouchi N."/>
        </authorList>
    </citation>
    <scope>NUCLEOTIDE SEQUENCE</scope>
    <source>
        <strain evidence="2">NBRC 32176</strain>
    </source>
</reference>